<dbReference type="PANTHER" id="PTHR30097">
    <property type="entry name" value="CATION EFFLUX SYSTEM PROTEIN CUSB"/>
    <property type="match status" value="1"/>
</dbReference>
<dbReference type="RefSeq" id="WP_348718391.1">
    <property type="nucleotide sequence ID" value="NZ_CAXJIO010000015.1"/>
</dbReference>
<dbReference type="Gene3D" id="1.10.287.470">
    <property type="entry name" value="Helix hairpin bin"/>
    <property type="match status" value="1"/>
</dbReference>
<dbReference type="NCBIfam" id="TIGR01730">
    <property type="entry name" value="RND_mfp"/>
    <property type="match status" value="1"/>
</dbReference>
<dbReference type="SUPFAM" id="SSF111369">
    <property type="entry name" value="HlyD-like secretion proteins"/>
    <property type="match status" value="1"/>
</dbReference>
<evidence type="ECO:0000256" key="1">
    <source>
        <dbReference type="ARBA" id="ARBA00009477"/>
    </source>
</evidence>
<dbReference type="InterPro" id="IPR051909">
    <property type="entry name" value="MFP_Cation_Efflux"/>
</dbReference>
<dbReference type="Gene3D" id="2.40.420.20">
    <property type="match status" value="1"/>
</dbReference>
<dbReference type="Proteomes" id="UP001497527">
    <property type="component" value="Unassembled WGS sequence"/>
</dbReference>
<feature type="region of interest" description="Disordered" evidence="3">
    <location>
        <begin position="19"/>
        <end position="57"/>
    </location>
</feature>
<evidence type="ECO:0000256" key="2">
    <source>
        <dbReference type="ARBA" id="ARBA00022448"/>
    </source>
</evidence>
<dbReference type="EMBL" id="CAXJIO010000015">
    <property type="protein sequence ID" value="CAL2104132.1"/>
    <property type="molecule type" value="Genomic_DNA"/>
</dbReference>
<gene>
    <name evidence="5" type="ORF">T190423A01A_60069</name>
</gene>
<proteinExistence type="inferred from homology"/>
<organism evidence="5 6">
    <name type="scientific">Tenacibaculum polynesiense</name>
    <dbReference type="NCBI Taxonomy" id="3137857"/>
    <lineage>
        <taxon>Bacteria</taxon>
        <taxon>Pseudomonadati</taxon>
        <taxon>Bacteroidota</taxon>
        <taxon>Flavobacteriia</taxon>
        <taxon>Flavobacteriales</taxon>
        <taxon>Flavobacteriaceae</taxon>
        <taxon>Tenacibaculum</taxon>
    </lineage>
</organism>
<dbReference type="Pfam" id="PF25973">
    <property type="entry name" value="BSH_CzcB"/>
    <property type="match status" value="1"/>
</dbReference>
<evidence type="ECO:0000259" key="4">
    <source>
        <dbReference type="Pfam" id="PF25973"/>
    </source>
</evidence>
<dbReference type="InterPro" id="IPR058647">
    <property type="entry name" value="BSH_CzcB-like"/>
</dbReference>
<evidence type="ECO:0000313" key="6">
    <source>
        <dbReference type="Proteomes" id="UP001497527"/>
    </source>
</evidence>
<keyword evidence="6" id="KW-1185">Reference proteome</keyword>
<name>A0ABP1F6Z7_9FLAO</name>
<dbReference type="InterPro" id="IPR006143">
    <property type="entry name" value="RND_pump_MFP"/>
</dbReference>
<dbReference type="PANTHER" id="PTHR30097:SF4">
    <property type="entry name" value="SLR6042 PROTEIN"/>
    <property type="match status" value="1"/>
</dbReference>
<protein>
    <submittedName>
        <fullName evidence="5">Membrane fusion protein, heavy metal efflux system</fullName>
    </submittedName>
</protein>
<evidence type="ECO:0000256" key="3">
    <source>
        <dbReference type="SAM" id="MobiDB-lite"/>
    </source>
</evidence>
<dbReference type="PROSITE" id="PS51257">
    <property type="entry name" value="PROKAR_LIPOPROTEIN"/>
    <property type="match status" value="1"/>
</dbReference>
<accession>A0ABP1F6Z7</accession>
<comment type="caution">
    <text evidence="5">The sequence shown here is derived from an EMBL/GenBank/DDBJ whole genome shotgun (WGS) entry which is preliminary data.</text>
</comment>
<comment type="similarity">
    <text evidence="1">Belongs to the membrane fusion protein (MFP) (TC 8.A.1) family.</text>
</comment>
<sequence>MKRIIILFMVIAAVISCKSKHEDDHDHEKEQSRIVKSEEDKGDSEEHSENEIHLNATQIKSANIQTDSIRERNIRERIEVTGSIEVPPQSKATVYAPLEAFVFKTDLLPGDKVHKGQTVAILQHPNFTDLQYNYLEAINKHSLAKSEYDRKKMLFEKDIASKKSFQMAQSVYLSAKSLVDSYASQLKMAGISPTIVRNSGIQQYVYVKAPISGYVVENNLNKGKFLEANSEMMEIIDNDHKHAELNVFGSDISRLKIKDEFVFKPNGIDREYNGYIKLISQKVNDQTKTVNVHGHFEDEQQLLRAGTFINAEILLGGENKTTVPEEAIVDIEGEKFIFMAESNEEFIPLEVTIGSTDNGFTELKTIQENNFNINIVTSGAHFLKGELLKKAGGMEGHAH</sequence>
<feature type="domain" description="CzcB-like barrel-sandwich hybrid" evidence="4">
    <location>
        <begin position="92"/>
        <end position="237"/>
    </location>
</feature>
<feature type="compositionally biased region" description="Basic and acidic residues" evidence="3">
    <location>
        <begin position="19"/>
        <end position="52"/>
    </location>
</feature>
<reference evidence="5 6" key="1">
    <citation type="submission" date="2024-05" db="EMBL/GenBank/DDBJ databases">
        <authorList>
            <person name="Duchaud E."/>
        </authorList>
    </citation>
    <scope>NUCLEOTIDE SEQUENCE [LARGE SCALE GENOMIC DNA]</scope>
    <source>
        <strain evidence="5">Ena-SAMPLE-TAB-13-05-2024-13:56:06:370-140308</strain>
    </source>
</reference>
<keyword evidence="2" id="KW-0813">Transport</keyword>
<evidence type="ECO:0000313" key="5">
    <source>
        <dbReference type="EMBL" id="CAL2104132.1"/>
    </source>
</evidence>
<dbReference type="Gene3D" id="2.40.30.170">
    <property type="match status" value="1"/>
</dbReference>